<evidence type="ECO:0000313" key="2">
    <source>
        <dbReference type="Proteomes" id="UP001060085"/>
    </source>
</evidence>
<comment type="caution">
    <text evidence="1">The sequence shown here is derived from an EMBL/GenBank/DDBJ whole genome shotgun (WGS) entry which is preliminary data.</text>
</comment>
<name>A0ACB9ZWH8_CATRO</name>
<proteinExistence type="predicted"/>
<dbReference type="EMBL" id="CM044707">
    <property type="protein sequence ID" value="KAI5652304.1"/>
    <property type="molecule type" value="Genomic_DNA"/>
</dbReference>
<accession>A0ACB9ZWH8</accession>
<gene>
    <name evidence="1" type="ORF">M9H77_29491</name>
</gene>
<keyword evidence="2" id="KW-1185">Reference proteome</keyword>
<protein>
    <submittedName>
        <fullName evidence="1">Uncharacterized protein</fullName>
    </submittedName>
</protein>
<reference evidence="2" key="1">
    <citation type="journal article" date="2023" name="Nat. Plants">
        <title>Single-cell RNA sequencing provides a high-resolution roadmap for understanding the multicellular compartmentation of specialized metabolism.</title>
        <authorList>
            <person name="Sun S."/>
            <person name="Shen X."/>
            <person name="Li Y."/>
            <person name="Li Y."/>
            <person name="Wang S."/>
            <person name="Li R."/>
            <person name="Zhang H."/>
            <person name="Shen G."/>
            <person name="Guo B."/>
            <person name="Wei J."/>
            <person name="Xu J."/>
            <person name="St-Pierre B."/>
            <person name="Chen S."/>
            <person name="Sun C."/>
        </authorList>
    </citation>
    <scope>NUCLEOTIDE SEQUENCE [LARGE SCALE GENOMIC DNA]</scope>
</reference>
<sequence>MSTSRPSTRWSTFSMCASTAPMPSSIQVRRDSKLAMRSLDFPLGFGITGSRCSSRPQPCCDDSTLVTCGLSTPTNAKKALIHSNSQRLDENIRKRSVHTDWQTG</sequence>
<organism evidence="1 2">
    <name type="scientific">Catharanthus roseus</name>
    <name type="common">Madagascar periwinkle</name>
    <name type="synonym">Vinca rosea</name>
    <dbReference type="NCBI Taxonomy" id="4058"/>
    <lineage>
        <taxon>Eukaryota</taxon>
        <taxon>Viridiplantae</taxon>
        <taxon>Streptophyta</taxon>
        <taxon>Embryophyta</taxon>
        <taxon>Tracheophyta</taxon>
        <taxon>Spermatophyta</taxon>
        <taxon>Magnoliopsida</taxon>
        <taxon>eudicotyledons</taxon>
        <taxon>Gunneridae</taxon>
        <taxon>Pentapetalae</taxon>
        <taxon>asterids</taxon>
        <taxon>lamiids</taxon>
        <taxon>Gentianales</taxon>
        <taxon>Apocynaceae</taxon>
        <taxon>Rauvolfioideae</taxon>
        <taxon>Vinceae</taxon>
        <taxon>Catharanthinae</taxon>
        <taxon>Catharanthus</taxon>
    </lineage>
</organism>
<evidence type="ECO:0000313" key="1">
    <source>
        <dbReference type="EMBL" id="KAI5652304.1"/>
    </source>
</evidence>
<dbReference type="Proteomes" id="UP001060085">
    <property type="component" value="Linkage Group LG07"/>
</dbReference>